<dbReference type="OrthoDB" id="9770036at2"/>
<dbReference type="PANTHER" id="PTHR30489">
    <property type="entry name" value="LIPOPROTEIN-RELEASING SYSTEM TRANSMEMBRANE PROTEIN LOLE"/>
    <property type="match status" value="1"/>
</dbReference>
<evidence type="ECO:0000313" key="11">
    <source>
        <dbReference type="Proteomes" id="UP000321548"/>
    </source>
</evidence>
<dbReference type="InterPro" id="IPR025857">
    <property type="entry name" value="MacB_PCD"/>
</dbReference>
<dbReference type="Proteomes" id="UP000321548">
    <property type="component" value="Unassembled WGS sequence"/>
</dbReference>
<evidence type="ECO:0000256" key="2">
    <source>
        <dbReference type="ARBA" id="ARBA00005236"/>
    </source>
</evidence>
<dbReference type="GO" id="GO:0044874">
    <property type="term" value="P:lipoprotein localization to outer membrane"/>
    <property type="evidence" value="ECO:0007669"/>
    <property type="project" value="TreeGrafter"/>
</dbReference>
<evidence type="ECO:0000256" key="7">
    <source>
        <dbReference type="SAM" id="Phobius"/>
    </source>
</evidence>
<evidence type="ECO:0000313" key="10">
    <source>
        <dbReference type="EMBL" id="TXL68219.1"/>
    </source>
</evidence>
<evidence type="ECO:0000256" key="1">
    <source>
        <dbReference type="ARBA" id="ARBA00004651"/>
    </source>
</evidence>
<dbReference type="InterPro" id="IPR003838">
    <property type="entry name" value="ABC3_permease_C"/>
</dbReference>
<dbReference type="PANTHER" id="PTHR30489:SF0">
    <property type="entry name" value="LIPOPROTEIN-RELEASING SYSTEM TRANSMEMBRANE PROTEIN LOLE"/>
    <property type="match status" value="1"/>
</dbReference>
<evidence type="ECO:0000256" key="6">
    <source>
        <dbReference type="ARBA" id="ARBA00023136"/>
    </source>
</evidence>
<dbReference type="EMBL" id="VDUY01000001">
    <property type="protein sequence ID" value="TXL68219.1"/>
    <property type="molecule type" value="Genomic_DNA"/>
</dbReference>
<comment type="similarity">
    <text evidence="2">Belongs to the ABC-4 integral membrane protein family. LolC/E subfamily.</text>
</comment>
<evidence type="ECO:0000259" key="9">
    <source>
        <dbReference type="Pfam" id="PF12704"/>
    </source>
</evidence>
<proteinExistence type="inferred from homology"/>
<name>A0A5C8P420_9BURK</name>
<evidence type="ECO:0000256" key="3">
    <source>
        <dbReference type="ARBA" id="ARBA00022475"/>
    </source>
</evidence>
<sequence>MRRLRLPRLPFEWLVALRYLREGRAQTILILAGVTAGVAVIVFLTHLISQLQDAIIERTLGSQAHIVVRPPDQVALRSLPAEDTAAIVQPRAQRLRSVDQWEAVARLAAATPGVVAVSPVVSGAGFALRGEASRAIALTGVDPERYARIVKIDDYLVRGAFEVSGANAVIGVELANDLGVGLGDRIRILTPEGRDELVTVTGLFDIGNRDLNRRWVFVTIRLAQTLLDLPGGISNIDLAVTDIFGAEKIAGRLRAQTGLSVDSWMTTNAQLLSALRNQSVSNGLIRGFVVVIVAVGIASVLVVSVVQKQREIGILRAMGASPLRIMAVFLVQGGLYGLIGSLLGVLLSAGLLQFFSKVYRNADGSALFTVDLDPSIMLGACGIAMLVGLASAALPARRAAKMDPVQAIRM</sequence>
<reference evidence="10 11" key="1">
    <citation type="submission" date="2019-06" db="EMBL/GenBank/DDBJ databases">
        <title>Quisquiliibacterium sp. nov., isolated from a maize field.</title>
        <authorList>
            <person name="Lin S.-Y."/>
            <person name="Tsai C.-F."/>
            <person name="Young C.-C."/>
        </authorList>
    </citation>
    <scope>NUCLEOTIDE SEQUENCE [LARGE SCALE GENOMIC DNA]</scope>
    <source>
        <strain evidence="10 11">CC-CFT501</strain>
    </source>
</reference>
<dbReference type="InterPro" id="IPR051447">
    <property type="entry name" value="Lipoprotein-release_system"/>
</dbReference>
<keyword evidence="4 7" id="KW-0812">Transmembrane</keyword>
<dbReference type="RefSeq" id="WP_147702360.1">
    <property type="nucleotide sequence ID" value="NZ_VDUY01000001.1"/>
</dbReference>
<feature type="transmembrane region" description="Helical" evidence="7">
    <location>
        <begin position="284"/>
        <end position="306"/>
    </location>
</feature>
<feature type="domain" description="MacB-like periplasmic core" evidence="9">
    <location>
        <begin position="27"/>
        <end position="254"/>
    </location>
</feature>
<keyword evidence="6 7" id="KW-0472">Membrane</keyword>
<organism evidence="10 11">
    <name type="scientific">Zeimonas arvi</name>
    <dbReference type="NCBI Taxonomy" id="2498847"/>
    <lineage>
        <taxon>Bacteria</taxon>
        <taxon>Pseudomonadati</taxon>
        <taxon>Pseudomonadota</taxon>
        <taxon>Betaproteobacteria</taxon>
        <taxon>Burkholderiales</taxon>
        <taxon>Burkholderiaceae</taxon>
        <taxon>Zeimonas</taxon>
    </lineage>
</organism>
<keyword evidence="5 7" id="KW-1133">Transmembrane helix</keyword>
<protein>
    <submittedName>
        <fullName evidence="10">ABC transporter permease</fullName>
    </submittedName>
</protein>
<dbReference type="Pfam" id="PF02687">
    <property type="entry name" value="FtsX"/>
    <property type="match status" value="1"/>
</dbReference>
<evidence type="ECO:0000256" key="4">
    <source>
        <dbReference type="ARBA" id="ARBA00022692"/>
    </source>
</evidence>
<dbReference type="Pfam" id="PF12704">
    <property type="entry name" value="MacB_PCD"/>
    <property type="match status" value="1"/>
</dbReference>
<comment type="subcellular location">
    <subcellularLocation>
        <location evidence="1">Cell membrane</location>
        <topology evidence="1">Multi-pass membrane protein</topology>
    </subcellularLocation>
</comment>
<keyword evidence="3" id="KW-1003">Cell membrane</keyword>
<gene>
    <name evidence="10" type="ORF">FHP08_00520</name>
</gene>
<keyword evidence="11" id="KW-1185">Reference proteome</keyword>
<dbReference type="GO" id="GO:0098797">
    <property type="term" value="C:plasma membrane protein complex"/>
    <property type="evidence" value="ECO:0007669"/>
    <property type="project" value="TreeGrafter"/>
</dbReference>
<dbReference type="AlphaFoldDB" id="A0A5C8P420"/>
<accession>A0A5C8P420</accession>
<evidence type="ECO:0000256" key="5">
    <source>
        <dbReference type="ARBA" id="ARBA00022989"/>
    </source>
</evidence>
<feature type="domain" description="ABC3 transporter permease C-terminal" evidence="8">
    <location>
        <begin position="287"/>
        <end position="404"/>
    </location>
</feature>
<feature type="transmembrane region" description="Helical" evidence="7">
    <location>
        <begin position="28"/>
        <end position="48"/>
    </location>
</feature>
<feature type="transmembrane region" description="Helical" evidence="7">
    <location>
        <begin position="375"/>
        <end position="394"/>
    </location>
</feature>
<comment type="caution">
    <text evidence="10">The sequence shown here is derived from an EMBL/GenBank/DDBJ whole genome shotgun (WGS) entry which is preliminary data.</text>
</comment>
<feature type="transmembrane region" description="Helical" evidence="7">
    <location>
        <begin position="327"/>
        <end position="355"/>
    </location>
</feature>
<evidence type="ECO:0000259" key="8">
    <source>
        <dbReference type="Pfam" id="PF02687"/>
    </source>
</evidence>